<dbReference type="RefSeq" id="WP_069717606.1">
    <property type="nucleotide sequence ID" value="NZ_MJEH01000030.1"/>
</dbReference>
<feature type="transmembrane region" description="Helical" evidence="1">
    <location>
        <begin position="198"/>
        <end position="219"/>
    </location>
</feature>
<evidence type="ECO:0000256" key="1">
    <source>
        <dbReference type="SAM" id="Phobius"/>
    </source>
</evidence>
<evidence type="ECO:0000313" key="3">
    <source>
        <dbReference type="Proteomes" id="UP000095209"/>
    </source>
</evidence>
<keyword evidence="1" id="KW-0812">Transmembrane</keyword>
<protein>
    <submittedName>
        <fullName evidence="2">Uncharacterized protein</fullName>
    </submittedName>
</protein>
<dbReference type="OrthoDB" id="1846215at2"/>
<feature type="transmembrane region" description="Helical" evidence="1">
    <location>
        <begin position="80"/>
        <end position="106"/>
    </location>
</feature>
<keyword evidence="1" id="KW-0472">Membrane</keyword>
<feature type="transmembrane region" description="Helical" evidence="1">
    <location>
        <begin position="18"/>
        <end position="36"/>
    </location>
</feature>
<dbReference type="STRING" id="1305675.BFG57_16245"/>
<sequence>MSENIQFLKINMKVMKTILYVLLIVIGINIIIDLILGNTDIGNKGVSYANSLSVFLIIIAIVNPVYIFKRSIHLGATRKDYYLGALLSYIFYAAVFSVLNIFWLVVENHYLIEFMEYFNILIIFEWDRYGIVEMFTYQFFAYLLLMSLLNLLFSAYRSIIGIGIYIVLVAGIPVSLSIGSLRHKVAEGLTLLLFNPSLITVVLISSIGLILFFAAGWWFTKRREV</sequence>
<accession>A0A1E5LE92</accession>
<name>A0A1E5LE92_9BACI</name>
<keyword evidence="1" id="KW-1133">Transmembrane helix</keyword>
<reference evidence="2 3" key="1">
    <citation type="submission" date="2016-08" db="EMBL/GenBank/DDBJ databases">
        <title>Genome of Bacillus solimangrovi GH2-4.</title>
        <authorList>
            <person name="Lim S."/>
            <person name="Kim B.-C."/>
        </authorList>
    </citation>
    <scope>NUCLEOTIDE SEQUENCE [LARGE SCALE GENOMIC DNA]</scope>
    <source>
        <strain evidence="2 3">GH2-4</strain>
    </source>
</reference>
<gene>
    <name evidence="2" type="ORF">BFG57_16245</name>
</gene>
<evidence type="ECO:0000313" key="2">
    <source>
        <dbReference type="EMBL" id="OEH92390.1"/>
    </source>
</evidence>
<feature type="transmembrane region" description="Helical" evidence="1">
    <location>
        <begin position="159"/>
        <end position="178"/>
    </location>
</feature>
<dbReference type="AlphaFoldDB" id="A0A1E5LE92"/>
<dbReference type="Proteomes" id="UP000095209">
    <property type="component" value="Unassembled WGS sequence"/>
</dbReference>
<feature type="transmembrane region" description="Helical" evidence="1">
    <location>
        <begin position="134"/>
        <end position="152"/>
    </location>
</feature>
<feature type="transmembrane region" description="Helical" evidence="1">
    <location>
        <begin position="48"/>
        <end position="68"/>
    </location>
</feature>
<dbReference type="EMBL" id="MJEH01000030">
    <property type="protein sequence ID" value="OEH92390.1"/>
    <property type="molecule type" value="Genomic_DNA"/>
</dbReference>
<keyword evidence="3" id="KW-1185">Reference proteome</keyword>
<proteinExistence type="predicted"/>
<organism evidence="2 3">
    <name type="scientific">Bacillus solimangrovi</name>
    <dbReference type="NCBI Taxonomy" id="1305675"/>
    <lineage>
        <taxon>Bacteria</taxon>
        <taxon>Bacillati</taxon>
        <taxon>Bacillota</taxon>
        <taxon>Bacilli</taxon>
        <taxon>Bacillales</taxon>
        <taxon>Bacillaceae</taxon>
        <taxon>Bacillus</taxon>
    </lineage>
</organism>
<comment type="caution">
    <text evidence="2">The sequence shown here is derived from an EMBL/GenBank/DDBJ whole genome shotgun (WGS) entry which is preliminary data.</text>
</comment>